<keyword evidence="4" id="KW-1185">Reference proteome</keyword>
<reference evidence="4" key="1">
    <citation type="journal article" date="2023" name="Commun. Biol.">
        <title>Genome analysis of Parmales, the sister group of diatoms, reveals the evolutionary specialization of diatoms from phago-mixotrophs to photoautotrophs.</title>
        <authorList>
            <person name="Ban H."/>
            <person name="Sato S."/>
            <person name="Yoshikawa S."/>
            <person name="Yamada K."/>
            <person name="Nakamura Y."/>
            <person name="Ichinomiya M."/>
            <person name="Sato N."/>
            <person name="Blanc-Mathieu R."/>
            <person name="Endo H."/>
            <person name="Kuwata A."/>
            <person name="Ogata H."/>
        </authorList>
    </citation>
    <scope>NUCLEOTIDE SEQUENCE [LARGE SCALE GENOMIC DNA]</scope>
    <source>
        <strain evidence="4">NIES 3701</strain>
    </source>
</reference>
<evidence type="ECO:0000313" key="4">
    <source>
        <dbReference type="Proteomes" id="UP001165085"/>
    </source>
</evidence>
<gene>
    <name evidence="3" type="ORF">TrST_g3102</name>
</gene>
<keyword evidence="1" id="KW-1133">Transmembrane helix</keyword>
<evidence type="ECO:0000313" key="3">
    <source>
        <dbReference type="EMBL" id="GMH87721.1"/>
    </source>
</evidence>
<proteinExistence type="predicted"/>
<dbReference type="SUPFAM" id="SSF53474">
    <property type="entry name" value="alpha/beta-Hydrolases"/>
    <property type="match status" value="1"/>
</dbReference>
<keyword evidence="1" id="KW-0472">Membrane</keyword>
<dbReference type="AlphaFoldDB" id="A0A9W7BFQ8"/>
<dbReference type="Proteomes" id="UP001165085">
    <property type="component" value="Unassembled WGS sequence"/>
</dbReference>
<evidence type="ECO:0000259" key="2">
    <source>
        <dbReference type="Pfam" id="PF12146"/>
    </source>
</evidence>
<organism evidence="3 4">
    <name type="scientific">Triparma strigata</name>
    <dbReference type="NCBI Taxonomy" id="1606541"/>
    <lineage>
        <taxon>Eukaryota</taxon>
        <taxon>Sar</taxon>
        <taxon>Stramenopiles</taxon>
        <taxon>Ochrophyta</taxon>
        <taxon>Bolidophyceae</taxon>
        <taxon>Parmales</taxon>
        <taxon>Triparmaceae</taxon>
        <taxon>Triparma</taxon>
    </lineage>
</organism>
<sequence>MYSEQGRFLQSKSQVFTLQSTQDKDGSSLSLQCCRFEATGVQAGIEVVFLTGWNESYIKYWELFKDLTEAGFSVTTMDHRSQGLSGRVCEPFAMSFVYDFDSYVADAEQLVHAIKSRFAPKGPIALVSHSMGGLVSMKLAAQFPNVFLCVVASAPMIQFKTAPFPWGFAGAMAHLFCALGFGRSFAIGFPKEGWEPENMTMPFETTHSLPRVKCWLMQQRDNSKIVLAGPSNQWLRASWRGCNSFMKEFFGHSKFPTPVLLFRAGRDRFVHELSQDAFLKNNGKKTRVVSFPNAFHELYLETDDIRTVAVEEIKTFLTAVGQDQDCTDLYAEALVVGEVEGEEVGKKRGRTSALTVTLTLSAALVLGMVIARARKNLK</sequence>
<dbReference type="InterPro" id="IPR051044">
    <property type="entry name" value="MAG_DAG_Lipase"/>
</dbReference>
<feature type="transmembrane region" description="Helical" evidence="1">
    <location>
        <begin position="353"/>
        <end position="373"/>
    </location>
</feature>
<feature type="domain" description="Serine aminopeptidase S33" evidence="2">
    <location>
        <begin position="47"/>
        <end position="303"/>
    </location>
</feature>
<evidence type="ECO:0000256" key="1">
    <source>
        <dbReference type="SAM" id="Phobius"/>
    </source>
</evidence>
<dbReference type="Gene3D" id="3.40.50.1820">
    <property type="entry name" value="alpha/beta hydrolase"/>
    <property type="match status" value="1"/>
</dbReference>
<keyword evidence="1" id="KW-0812">Transmembrane</keyword>
<dbReference type="Pfam" id="PF12146">
    <property type="entry name" value="Hydrolase_4"/>
    <property type="match status" value="1"/>
</dbReference>
<dbReference type="InterPro" id="IPR029058">
    <property type="entry name" value="AB_hydrolase_fold"/>
</dbReference>
<comment type="caution">
    <text evidence="3">The sequence shown here is derived from an EMBL/GenBank/DDBJ whole genome shotgun (WGS) entry which is preliminary data.</text>
</comment>
<dbReference type="OrthoDB" id="2498029at2759"/>
<accession>A0A9W7BFQ8</accession>
<dbReference type="PANTHER" id="PTHR11614">
    <property type="entry name" value="PHOSPHOLIPASE-RELATED"/>
    <property type="match status" value="1"/>
</dbReference>
<protein>
    <recommendedName>
        <fullName evidence="2">Serine aminopeptidase S33 domain-containing protein</fullName>
    </recommendedName>
</protein>
<dbReference type="EMBL" id="BRXY01000332">
    <property type="protein sequence ID" value="GMH87721.1"/>
    <property type="molecule type" value="Genomic_DNA"/>
</dbReference>
<name>A0A9W7BFQ8_9STRA</name>
<dbReference type="InterPro" id="IPR022742">
    <property type="entry name" value="Hydrolase_4"/>
</dbReference>